<dbReference type="EMBL" id="FRCS01000019">
    <property type="protein sequence ID" value="SHN46967.1"/>
    <property type="molecule type" value="Genomic_DNA"/>
</dbReference>
<organism evidence="2 3">
    <name type="scientific">Cryptosporangium aurantiacum</name>
    <dbReference type="NCBI Taxonomy" id="134849"/>
    <lineage>
        <taxon>Bacteria</taxon>
        <taxon>Bacillati</taxon>
        <taxon>Actinomycetota</taxon>
        <taxon>Actinomycetes</taxon>
        <taxon>Cryptosporangiales</taxon>
        <taxon>Cryptosporangiaceae</taxon>
        <taxon>Cryptosporangium</taxon>
    </lineage>
</organism>
<dbReference type="OrthoDB" id="3206608at2"/>
<protein>
    <submittedName>
        <fullName evidence="2">Restriction system protein</fullName>
    </submittedName>
</protein>
<dbReference type="Proteomes" id="UP000184440">
    <property type="component" value="Unassembled WGS sequence"/>
</dbReference>
<dbReference type="STRING" id="134849.SAMN05443668_11963"/>
<evidence type="ECO:0000256" key="1">
    <source>
        <dbReference type="SAM" id="Coils"/>
    </source>
</evidence>
<reference evidence="2 3" key="1">
    <citation type="submission" date="2016-11" db="EMBL/GenBank/DDBJ databases">
        <authorList>
            <person name="Jaros S."/>
            <person name="Januszkiewicz K."/>
            <person name="Wedrychowicz H."/>
        </authorList>
    </citation>
    <scope>NUCLEOTIDE SEQUENCE [LARGE SCALE GENOMIC DNA]</scope>
    <source>
        <strain evidence="2 3">DSM 46144</strain>
    </source>
</reference>
<sequence>MARRRGFFAELNHQAQLAERRRQQQARALARQQVAAFREAERAQRAAERARAAAVRADAAARREAERESARLYAEAVNAVVAAKNAELADTYAQIDSLLAATLDVDDYVDLERLRITRVDHPPFEPGDLATPLAPPPPPVYPPQPEWWEPKPPGVLGGRRRYEEALAQARAQYERACFEVRQQAEQAHAEYQGRYAAYQRAEQQRLAALGDLRRRYETDCRRRELEASDHNADLDRLINDLAFDVEAAIDEYVRIVLSNSVYPDCFPISHEHQFDLESRELTLTVEVPSPDSMPTAKEYRYVKARDEVAPTALPVREQKERYASAVWQVAIRSLHEVFEADRAGRIRSIALRVTTASNDPATGRTVSVPLVVVGADRSTFSTFDLANVVPAATLEHLGAAVSRNPFDLSPADSGRGVRSRSR</sequence>
<keyword evidence="3" id="KW-1185">Reference proteome</keyword>
<proteinExistence type="predicted"/>
<gene>
    <name evidence="2" type="ORF">SAMN05443668_11963</name>
</gene>
<keyword evidence="1" id="KW-0175">Coiled coil</keyword>
<evidence type="ECO:0000313" key="3">
    <source>
        <dbReference type="Proteomes" id="UP000184440"/>
    </source>
</evidence>
<evidence type="ECO:0000313" key="2">
    <source>
        <dbReference type="EMBL" id="SHN46967.1"/>
    </source>
</evidence>
<dbReference type="AlphaFoldDB" id="A0A1M7RKY4"/>
<feature type="coiled-coil region" evidence="1">
    <location>
        <begin position="8"/>
        <end position="60"/>
    </location>
</feature>
<accession>A0A1M7RKY4</accession>
<dbReference type="RefSeq" id="WP_073264408.1">
    <property type="nucleotide sequence ID" value="NZ_FRCS01000019.1"/>
</dbReference>
<name>A0A1M7RKY4_9ACTN</name>
<feature type="coiled-coil region" evidence="1">
    <location>
        <begin position="159"/>
        <end position="201"/>
    </location>
</feature>